<evidence type="ECO:0000313" key="2">
    <source>
        <dbReference type="EMBL" id="RYU80781.1"/>
    </source>
</evidence>
<evidence type="ECO:0000313" key="3">
    <source>
        <dbReference type="Proteomes" id="UP000294155"/>
    </source>
</evidence>
<reference evidence="2 3" key="1">
    <citation type="submission" date="2019-02" db="EMBL/GenBank/DDBJ databases">
        <title>Bacterial novel species isolated from soil.</title>
        <authorList>
            <person name="Jung H.-Y."/>
        </authorList>
    </citation>
    <scope>NUCLEOTIDE SEQUENCE [LARGE SCALE GENOMIC DNA]</scope>
    <source>
        <strain evidence="2 3">1-3-3-3</strain>
    </source>
</reference>
<evidence type="ECO:0000259" key="1">
    <source>
        <dbReference type="Pfam" id="PF00535"/>
    </source>
</evidence>
<dbReference type="SUPFAM" id="SSF53448">
    <property type="entry name" value="Nucleotide-diphospho-sugar transferases"/>
    <property type="match status" value="1"/>
</dbReference>
<feature type="domain" description="Glycosyltransferase 2-like" evidence="1">
    <location>
        <begin position="38"/>
        <end position="188"/>
    </location>
</feature>
<dbReference type="PANTHER" id="PTHR43685:SF14">
    <property type="entry name" value="GLYCOSYLTRANSFERASE 2-LIKE DOMAIN-CONTAINING PROTEIN"/>
    <property type="match status" value="1"/>
</dbReference>
<name>A0A4Q5LEC2_9BACT</name>
<dbReference type="OrthoDB" id="114108at2"/>
<dbReference type="Gene3D" id="3.90.550.10">
    <property type="entry name" value="Spore Coat Polysaccharide Biosynthesis Protein SpsA, Chain A"/>
    <property type="match status" value="1"/>
</dbReference>
<dbReference type="InterPro" id="IPR029044">
    <property type="entry name" value="Nucleotide-diphossugar_trans"/>
</dbReference>
<proteinExistence type="predicted"/>
<dbReference type="InterPro" id="IPR001173">
    <property type="entry name" value="Glyco_trans_2-like"/>
</dbReference>
<dbReference type="Proteomes" id="UP000294155">
    <property type="component" value="Unassembled WGS sequence"/>
</dbReference>
<dbReference type="PANTHER" id="PTHR43685">
    <property type="entry name" value="GLYCOSYLTRANSFERASE"/>
    <property type="match status" value="1"/>
</dbReference>
<sequence length="409" mass="45466">MEHAAPFRFHAAQEATAAAVSAEPWRSNPAPRLELRATVVIPVKDEADSLPRALAALAAQTDLRGQPLSPGSYEVLVLANNCQDATAAVARRFAATHPDLVVHVAEITLPPAEAHVGKARRLLMDEAYRRLELVCPGAGLILSTDGDTCAAPDWLAATQAEMLTYRADALGGRILTLPATPGAATRSYQLRDTAYQLLRARLEALLDPDAADPWPRHHQHFGASFAITAAAYRRVGGLPVVAYLEDEALYQALCRHDLRVRHSPAVRVFTSDRHEGRVEVGLSWQLRQWAALHEQQQEPVVESPARLAALWQARRQLRELWRQTNQSSLPMLRLPSDAVQAVGAQLGIDSFDLDQRLRWAFTFGQLWHWVQQEQTRTGWLRRWPPMALTQAVRELRLLVACQEATPVAR</sequence>
<dbReference type="InterPro" id="IPR050834">
    <property type="entry name" value="Glycosyltransf_2"/>
</dbReference>
<dbReference type="Pfam" id="PF00535">
    <property type="entry name" value="Glycos_transf_2"/>
    <property type="match status" value="1"/>
</dbReference>
<dbReference type="EMBL" id="SEWE01000012">
    <property type="protein sequence ID" value="RYU80781.1"/>
    <property type="molecule type" value="Genomic_DNA"/>
</dbReference>
<accession>A0A4Q5LEC2</accession>
<comment type="caution">
    <text evidence="2">The sequence shown here is derived from an EMBL/GenBank/DDBJ whole genome shotgun (WGS) entry which is preliminary data.</text>
</comment>
<organism evidence="2 3">
    <name type="scientific">Hymenobacter persicinus</name>
    <dbReference type="NCBI Taxonomy" id="2025506"/>
    <lineage>
        <taxon>Bacteria</taxon>
        <taxon>Pseudomonadati</taxon>
        <taxon>Bacteroidota</taxon>
        <taxon>Cytophagia</taxon>
        <taxon>Cytophagales</taxon>
        <taxon>Hymenobacteraceae</taxon>
        <taxon>Hymenobacter</taxon>
    </lineage>
</organism>
<keyword evidence="2" id="KW-0808">Transferase</keyword>
<protein>
    <submittedName>
        <fullName evidence="2">Glycosyltransferase</fullName>
    </submittedName>
</protein>
<keyword evidence="3" id="KW-1185">Reference proteome</keyword>
<dbReference type="AlphaFoldDB" id="A0A4Q5LEC2"/>
<dbReference type="GO" id="GO:0016740">
    <property type="term" value="F:transferase activity"/>
    <property type="evidence" value="ECO:0007669"/>
    <property type="project" value="UniProtKB-KW"/>
</dbReference>
<dbReference type="RefSeq" id="WP_129920611.1">
    <property type="nucleotide sequence ID" value="NZ_SEWE01000012.1"/>
</dbReference>
<gene>
    <name evidence="2" type="ORF">EWM57_07990</name>
</gene>